<feature type="domain" description="MmeI-like target recognition" evidence="7">
    <location>
        <begin position="755"/>
        <end position="831"/>
    </location>
</feature>
<evidence type="ECO:0000259" key="5">
    <source>
        <dbReference type="Pfam" id="PF20464"/>
    </source>
</evidence>
<comment type="catalytic activity">
    <reaction evidence="4">
        <text>a 2'-deoxyadenosine in DNA + S-adenosyl-L-methionine = an N(6)-methyl-2'-deoxyadenosine in DNA + S-adenosyl-L-homocysteine + H(+)</text>
        <dbReference type="Rhea" id="RHEA:15197"/>
        <dbReference type="Rhea" id="RHEA-COMP:12418"/>
        <dbReference type="Rhea" id="RHEA-COMP:12419"/>
        <dbReference type="ChEBI" id="CHEBI:15378"/>
        <dbReference type="ChEBI" id="CHEBI:57856"/>
        <dbReference type="ChEBI" id="CHEBI:59789"/>
        <dbReference type="ChEBI" id="CHEBI:90615"/>
        <dbReference type="ChEBI" id="CHEBI:90616"/>
        <dbReference type="EC" id="2.1.1.72"/>
    </reaction>
</comment>
<evidence type="ECO:0000259" key="8">
    <source>
        <dbReference type="Pfam" id="PF20473"/>
    </source>
</evidence>
<dbReference type="GO" id="GO:0009007">
    <property type="term" value="F:site-specific DNA-methyltransferase (adenine-specific) activity"/>
    <property type="evidence" value="ECO:0007669"/>
    <property type="project" value="UniProtKB-EC"/>
</dbReference>
<keyword evidence="3 9" id="KW-0808">Transferase</keyword>
<reference evidence="9 10" key="1">
    <citation type="submission" date="2018-12" db="EMBL/GenBank/DDBJ databases">
        <title>Genome Sequence of Candidatus Viridilinea halotolerans isolated from saline sulfide-rich spring.</title>
        <authorList>
            <person name="Grouzdev D.S."/>
            <person name="Burganskaya E.I."/>
            <person name="Krutkina M.S."/>
            <person name="Sukhacheva M.V."/>
            <person name="Gorlenko V.M."/>
        </authorList>
    </citation>
    <scope>NUCLEOTIDE SEQUENCE [LARGE SCALE GENOMIC DNA]</scope>
    <source>
        <strain evidence="9">Chok-6</strain>
    </source>
</reference>
<dbReference type="Gene3D" id="3.40.50.150">
    <property type="entry name" value="Vaccinia Virus protein VP39"/>
    <property type="match status" value="1"/>
</dbReference>
<dbReference type="InterPro" id="IPR046817">
    <property type="entry name" value="MmeI_N"/>
</dbReference>
<accession>A0A426U0H9</accession>
<comment type="caution">
    <text evidence="9">The sequence shown here is derived from an EMBL/GenBank/DDBJ whole genome shotgun (WGS) entry which is preliminary data.</text>
</comment>
<dbReference type="Pfam" id="PF20465">
    <property type="entry name" value="MmeI_hel"/>
    <property type="match status" value="1"/>
</dbReference>
<evidence type="ECO:0000256" key="3">
    <source>
        <dbReference type="ARBA" id="ARBA00022679"/>
    </source>
</evidence>
<name>A0A426U0H9_9CHLR</name>
<evidence type="ECO:0000313" key="10">
    <source>
        <dbReference type="Proteomes" id="UP000280307"/>
    </source>
</evidence>
<dbReference type="AlphaFoldDB" id="A0A426U0H9"/>
<dbReference type="EMBL" id="RSAS01000388">
    <property type="protein sequence ID" value="RRR72515.1"/>
    <property type="molecule type" value="Genomic_DNA"/>
</dbReference>
<dbReference type="Pfam" id="PF20464">
    <property type="entry name" value="MmeI_N"/>
    <property type="match status" value="1"/>
</dbReference>
<dbReference type="SUPFAM" id="SSF53335">
    <property type="entry name" value="S-adenosyl-L-methionine-dependent methyltransferases"/>
    <property type="match status" value="1"/>
</dbReference>
<protein>
    <recommendedName>
        <fullName evidence="1">site-specific DNA-methyltransferase (adenine-specific)</fullName>
        <ecNumber evidence="1">2.1.1.72</ecNumber>
    </recommendedName>
</protein>
<sequence>MPILTPQEFVAKWRNVMVKERSGYQEHFIDLCHLAGHPTPLEDDPKGTRYTFEAGASKQHGGKGWADVWKRNFFAWEYKGKHAHLDKAYQQLLQYRESLQNPPLLIVCDMETIQIHTNFTNTVKQVINLRMNDLLKPLGMQALRNLFFNPEAFRSSQTPELVTQQAARDFAEIAALMRRYGNDPQRIAHFLIRLLFCLFAEDIGLLPNEFFSKLIRVTRNRTALFTEQLGLLFAAMQSGGFFSLEDILHFNGRLFDNAEVLPLDSESMAILQRASELDWSNIEPSILGTLFERSLDPAKRSQLGAHYTSRDDILLIIEPVLMAPLRRRWVAVEEQARALATQRDAAKGKAAKRLQEELQQVLQNFTGDIAALRVLDPACGSGNFLYVALKQLLDLEKEVITLAQDLAVGKFFPSTSPEQFYGIEINAYAHELAQITVWIGYIQWLRDNGFGQPAQPILRPLDTIKRMDALLAYDATGQPVEPPWPEADVIVGNPPFLGDKKMRGELGDAYVEHLRKQYADRVPGGADLVTYWFERARALIAQGKTKRAGLLATQGIRGIANRRVLEQIKCTGNIFMAWSDRPWILSGAAVRVALVGFDDGSETERFLNGVAVESINTNLTSSVATTQAVALPENKGLNFLGMMKAGPFELDGATARRMLAAPLNPNGRPNADVVKRRLGGQDVAGRWRDGWIIDFGVDMTETAAALYEQPFEYVRKHVKPLRDNNRRDSMRTRWWIHGEPRRGLRNTIAAQSLQRVIVTPEVAKHRLFIWMETSVIPDHKLHVFTRDDDYFFGVLHARVHEVWTLATCSWLGVGNDPSYSSTRTFETFPFPWPPGQEPEGDPLVVAIAAAAQRLVALRDNWLNPPNADAEQRTLRTLTNLYNQRPAWLANAHQQLDAAVLAAYGWPSDLSDEALLAHLLALNLARAG</sequence>
<dbReference type="GO" id="GO:0032259">
    <property type="term" value="P:methylation"/>
    <property type="evidence" value="ECO:0007669"/>
    <property type="project" value="UniProtKB-KW"/>
</dbReference>
<dbReference type="GO" id="GO:0003676">
    <property type="term" value="F:nucleic acid binding"/>
    <property type="evidence" value="ECO:0007669"/>
    <property type="project" value="InterPro"/>
</dbReference>
<dbReference type="InterPro" id="IPR029063">
    <property type="entry name" value="SAM-dependent_MTases_sf"/>
</dbReference>
<dbReference type="InterPro" id="IPR050953">
    <property type="entry name" value="N4_N6_ade-DNA_methylase"/>
</dbReference>
<dbReference type="InterPro" id="IPR002052">
    <property type="entry name" value="DNA_methylase_N6_adenine_CS"/>
</dbReference>
<dbReference type="InterPro" id="IPR046819">
    <property type="entry name" value="MmeI_hel"/>
</dbReference>
<dbReference type="Pfam" id="PF20473">
    <property type="entry name" value="MmeI_Mtase"/>
    <property type="match status" value="1"/>
</dbReference>
<evidence type="ECO:0000256" key="4">
    <source>
        <dbReference type="ARBA" id="ARBA00047942"/>
    </source>
</evidence>
<dbReference type="InterPro" id="IPR046816">
    <property type="entry name" value="MmeI_Mtase"/>
</dbReference>
<evidence type="ECO:0000256" key="2">
    <source>
        <dbReference type="ARBA" id="ARBA00022603"/>
    </source>
</evidence>
<feature type="domain" description="MmeI-like N-terminal" evidence="5">
    <location>
        <begin position="7"/>
        <end position="174"/>
    </location>
</feature>
<dbReference type="InterPro" id="IPR046820">
    <property type="entry name" value="MmeI_TRD"/>
</dbReference>
<dbReference type="Proteomes" id="UP000280307">
    <property type="component" value="Unassembled WGS sequence"/>
</dbReference>
<feature type="domain" description="MmeI-like DNA-methyltransferase" evidence="8">
    <location>
        <begin position="358"/>
        <end position="603"/>
    </location>
</feature>
<dbReference type="PROSITE" id="PS00092">
    <property type="entry name" value="N6_MTASE"/>
    <property type="match status" value="1"/>
</dbReference>
<evidence type="ECO:0000259" key="6">
    <source>
        <dbReference type="Pfam" id="PF20465"/>
    </source>
</evidence>
<evidence type="ECO:0000259" key="7">
    <source>
        <dbReference type="Pfam" id="PF20466"/>
    </source>
</evidence>
<dbReference type="PANTHER" id="PTHR33841:SF1">
    <property type="entry name" value="DNA METHYLTRANSFERASE A"/>
    <property type="match status" value="1"/>
</dbReference>
<organism evidence="9 10">
    <name type="scientific">Candidatus Viridilinea halotolerans</name>
    <dbReference type="NCBI Taxonomy" id="2491704"/>
    <lineage>
        <taxon>Bacteria</taxon>
        <taxon>Bacillati</taxon>
        <taxon>Chloroflexota</taxon>
        <taxon>Chloroflexia</taxon>
        <taxon>Chloroflexales</taxon>
        <taxon>Chloroflexineae</taxon>
        <taxon>Oscillochloridaceae</taxon>
        <taxon>Candidatus Viridilinea</taxon>
    </lineage>
</organism>
<feature type="domain" description="MmeI-like helicase spacer" evidence="6">
    <location>
        <begin position="186"/>
        <end position="255"/>
    </location>
</feature>
<gene>
    <name evidence="9" type="ORF">EI684_10040</name>
</gene>
<dbReference type="PRINTS" id="PR00507">
    <property type="entry name" value="N12N6MTFRASE"/>
</dbReference>
<evidence type="ECO:0000256" key="1">
    <source>
        <dbReference type="ARBA" id="ARBA00011900"/>
    </source>
</evidence>
<dbReference type="PANTHER" id="PTHR33841">
    <property type="entry name" value="DNA METHYLTRANSFERASE YEEA-RELATED"/>
    <property type="match status" value="1"/>
</dbReference>
<dbReference type="Pfam" id="PF20466">
    <property type="entry name" value="MmeI_TRD"/>
    <property type="match status" value="1"/>
</dbReference>
<evidence type="ECO:0000313" key="9">
    <source>
        <dbReference type="EMBL" id="RRR72515.1"/>
    </source>
</evidence>
<keyword evidence="2 9" id="KW-0489">Methyltransferase</keyword>
<proteinExistence type="predicted"/>
<dbReference type="EC" id="2.1.1.72" evidence="1"/>